<dbReference type="SUPFAM" id="SSF53098">
    <property type="entry name" value="Ribonuclease H-like"/>
    <property type="match status" value="1"/>
</dbReference>
<dbReference type="PANTHER" id="PTHR45913">
    <property type="entry name" value="EPM2A-INTERACTING PROTEIN 1"/>
    <property type="match status" value="1"/>
</dbReference>
<dbReference type="GeneID" id="103052154"/>
<keyword evidence="1" id="KW-1185">Reference proteome</keyword>
<dbReference type="InterPro" id="IPR012337">
    <property type="entry name" value="RNaseH-like_sf"/>
</dbReference>
<dbReference type="Proteomes" id="UP000695026">
    <property type="component" value="Unplaced"/>
</dbReference>
<dbReference type="RefSeq" id="XP_025029902.1">
    <property type="nucleotide sequence ID" value="XM_025174134.1"/>
</dbReference>
<protein>
    <submittedName>
        <fullName evidence="2">Protein ZBED8-like</fullName>
    </submittedName>
</protein>
<name>A0A9F5N3M1_PYTBI</name>
<sequence>MTEDVEASLCKLLIPTEFSLQVDESTLPSTNEALLLVYVRFVKEGKIIQEMLFARSLIADTKDESIFNTVKDYFKEKNIPLANIMSVAIDGAPAMVSRHRGFITLLKKEVPGILAVHCMIHRQHLVAKNLSNHLHQSLQYVISAVNKIHSNALNNRLFGQLCKDNDEEFNRLLLHTKVRWLSKGAYLNRFWNLFDSVLEFLEEKDVALRDRLLQFKIDTSYTPGVHIDRYKRKPYPYVVLAIPPWIRTRECVLKRKKKEISNENLPFNHLPDRSCKTQWLSSAHYCNMSGRPEREDDCRLQFEQGKLPRVFKGGRRCKLPGNLKKARRNPRGGCRTPCNL</sequence>
<dbReference type="OrthoDB" id="10060419at2759"/>
<reference evidence="2" key="1">
    <citation type="submission" date="2025-08" db="UniProtKB">
        <authorList>
            <consortium name="RefSeq"/>
        </authorList>
    </citation>
    <scope>IDENTIFICATION</scope>
    <source>
        <tissue evidence="2">Liver</tissue>
    </source>
</reference>
<dbReference type="PANTHER" id="PTHR45913:SF22">
    <property type="entry name" value="SCAN BOX DOMAIN-CONTAINING PROTEIN"/>
    <property type="match status" value="1"/>
</dbReference>
<gene>
    <name evidence="2" type="primary">LOC103052154</name>
</gene>
<dbReference type="AlphaFoldDB" id="A0A9F5N3M1"/>
<evidence type="ECO:0000313" key="2">
    <source>
        <dbReference type="RefSeq" id="XP_025029902.1"/>
    </source>
</evidence>
<evidence type="ECO:0000313" key="1">
    <source>
        <dbReference type="Proteomes" id="UP000695026"/>
    </source>
</evidence>
<organism evidence="1 2">
    <name type="scientific">Python bivittatus</name>
    <name type="common">Burmese python</name>
    <name type="synonym">Python molurus bivittatus</name>
    <dbReference type="NCBI Taxonomy" id="176946"/>
    <lineage>
        <taxon>Eukaryota</taxon>
        <taxon>Metazoa</taxon>
        <taxon>Chordata</taxon>
        <taxon>Craniata</taxon>
        <taxon>Vertebrata</taxon>
        <taxon>Euteleostomi</taxon>
        <taxon>Lepidosauria</taxon>
        <taxon>Squamata</taxon>
        <taxon>Bifurcata</taxon>
        <taxon>Unidentata</taxon>
        <taxon>Episquamata</taxon>
        <taxon>Toxicofera</taxon>
        <taxon>Serpentes</taxon>
        <taxon>Henophidia</taxon>
        <taxon>Pythonidae</taxon>
        <taxon>Python</taxon>
    </lineage>
</organism>
<accession>A0A9F5N3M1</accession>
<dbReference type="KEGG" id="pbi:103052154"/>
<proteinExistence type="predicted"/>